<evidence type="ECO:0000313" key="2">
    <source>
        <dbReference type="Proteomes" id="UP000784294"/>
    </source>
</evidence>
<protein>
    <submittedName>
        <fullName evidence="1">Uncharacterized protein</fullName>
    </submittedName>
</protein>
<keyword evidence="2" id="KW-1185">Reference proteome</keyword>
<proteinExistence type="predicted"/>
<organism evidence="1 2">
    <name type="scientific">Protopolystoma xenopodis</name>
    <dbReference type="NCBI Taxonomy" id="117903"/>
    <lineage>
        <taxon>Eukaryota</taxon>
        <taxon>Metazoa</taxon>
        <taxon>Spiralia</taxon>
        <taxon>Lophotrochozoa</taxon>
        <taxon>Platyhelminthes</taxon>
        <taxon>Monogenea</taxon>
        <taxon>Polyopisthocotylea</taxon>
        <taxon>Polystomatidea</taxon>
        <taxon>Polystomatidae</taxon>
        <taxon>Protopolystoma</taxon>
    </lineage>
</organism>
<dbReference type="Proteomes" id="UP000784294">
    <property type="component" value="Unassembled WGS sequence"/>
</dbReference>
<name>A0A3S5BMN2_9PLAT</name>
<dbReference type="EMBL" id="CAAALY010006619">
    <property type="protein sequence ID" value="VEL09553.1"/>
    <property type="molecule type" value="Genomic_DNA"/>
</dbReference>
<gene>
    <name evidence="1" type="ORF">PXEA_LOCUS2993</name>
</gene>
<reference evidence="1" key="1">
    <citation type="submission" date="2018-11" db="EMBL/GenBank/DDBJ databases">
        <authorList>
            <consortium name="Pathogen Informatics"/>
        </authorList>
    </citation>
    <scope>NUCLEOTIDE SEQUENCE</scope>
</reference>
<evidence type="ECO:0000313" key="1">
    <source>
        <dbReference type="EMBL" id="VEL09553.1"/>
    </source>
</evidence>
<comment type="caution">
    <text evidence="1">The sequence shown here is derived from an EMBL/GenBank/DDBJ whole genome shotgun (WGS) entry which is preliminary data.</text>
</comment>
<accession>A0A3S5BMN2</accession>
<sequence>MEISIPKLVIKVKFTAPSEKQDGVAAETLDVDAIAMVGTLEELLLEDANATEALFVYTRCFVG</sequence>
<dbReference type="AlphaFoldDB" id="A0A3S5BMN2"/>